<dbReference type="KEGG" id="marh:Mia14_0988"/>
<name>A0A218NP99_9ARCH</name>
<keyword evidence="2" id="KW-1185">Reference proteome</keyword>
<evidence type="ECO:0000313" key="2">
    <source>
        <dbReference type="Proteomes" id="UP000197679"/>
    </source>
</evidence>
<accession>A0A218NP99</accession>
<organism evidence="1 2">
    <name type="scientific">Candidatus Mancarchaeum acidiphilum</name>
    <dbReference type="NCBI Taxonomy" id="1920749"/>
    <lineage>
        <taxon>Archaea</taxon>
        <taxon>Candidatus Micrarchaeota</taxon>
        <taxon>Candidatus Mancarchaeum</taxon>
    </lineage>
</organism>
<dbReference type="AlphaFoldDB" id="A0A218NP99"/>
<dbReference type="RefSeq" id="WP_088820550.1">
    <property type="nucleotide sequence ID" value="NZ_CP019964.1"/>
</dbReference>
<proteinExistence type="predicted"/>
<evidence type="ECO:0000313" key="1">
    <source>
        <dbReference type="EMBL" id="ASI14256.1"/>
    </source>
</evidence>
<dbReference type="GeneID" id="33314524"/>
<reference evidence="1 2" key="1">
    <citation type="journal article" date="2017" name="Nat. Commun.">
        <title>'ARMAN' archaea depend on association with euryarchaeal host in culture and in situ.</title>
        <authorList>
            <person name="Golyshina O."/>
            <person name="Toshchakov S."/>
            <person name="Makarova K."/>
            <person name="Gavrilov S."/>
            <person name="Korzhenkov A."/>
            <person name="La Cono V."/>
            <person name="Arcadi E."/>
            <person name="Nechitaylo T."/>
            <person name="Ferrer M."/>
            <person name="Kublanov I."/>
            <person name="Wolf Y."/>
            <person name="Yakimov M."/>
            <person name="Golyshin P."/>
            <person name="Slesarev A."/>
            <person name="Kozyavkin S."/>
        </authorList>
    </citation>
    <scope>NUCLEOTIDE SEQUENCE [LARGE SCALE GENOMIC DNA]</scope>
    <source>
        <strain evidence="1 2">Mia14</strain>
    </source>
</reference>
<dbReference type="EMBL" id="CP019964">
    <property type="protein sequence ID" value="ASI14256.1"/>
    <property type="molecule type" value="Genomic_DNA"/>
</dbReference>
<dbReference type="Proteomes" id="UP000197679">
    <property type="component" value="Chromosome"/>
</dbReference>
<gene>
    <name evidence="1" type="ORF">Mia14_0988</name>
</gene>
<sequence>MLLDLQIFNKIMPKLADETPIVITWIYNTIKTLVPSNKISPLLLILEEPYVYSYTSIEEIKPAFPKPKDPTRTKSKNKIKVIKFGLITKTNFYPLNNKIQAHKEVPKLKDQIPKLFEKNFILYFKRKQNKHDVYYIYFNLKSLEKGKGSNNYIDTILSYFKSKELKKVLDISNDQLEKIKTALAQKVTS</sequence>
<protein>
    <submittedName>
        <fullName evidence="1">Uncharacterized protein</fullName>
    </submittedName>
</protein>